<accession>A0A836G4C9</accession>
<evidence type="ECO:0000313" key="3">
    <source>
        <dbReference type="Proteomes" id="UP000674179"/>
    </source>
</evidence>
<keyword evidence="1" id="KW-0812">Transmembrane</keyword>
<dbReference type="RefSeq" id="XP_067691441.1">
    <property type="nucleotide sequence ID" value="XM_067836070.1"/>
</dbReference>
<evidence type="ECO:0000256" key="1">
    <source>
        <dbReference type="SAM" id="Phobius"/>
    </source>
</evidence>
<dbReference type="AlphaFoldDB" id="A0A836G4C9"/>
<dbReference type="KEGG" id="lenr:94171580"/>
<proteinExistence type="predicted"/>
<organism evidence="2 3">
    <name type="scientific">Leishmania enriettii</name>
    <dbReference type="NCBI Taxonomy" id="5663"/>
    <lineage>
        <taxon>Eukaryota</taxon>
        <taxon>Discoba</taxon>
        <taxon>Euglenozoa</taxon>
        <taxon>Kinetoplastea</taxon>
        <taxon>Metakinetoplastina</taxon>
        <taxon>Trypanosomatida</taxon>
        <taxon>Trypanosomatidae</taxon>
        <taxon>Leishmaniinae</taxon>
        <taxon>Leishmania</taxon>
    </lineage>
</organism>
<gene>
    <name evidence="2" type="ORF">CUR178_04362</name>
</gene>
<keyword evidence="1" id="KW-0472">Membrane</keyword>
<dbReference type="OrthoDB" id="258750at2759"/>
<evidence type="ECO:0000313" key="2">
    <source>
        <dbReference type="EMBL" id="KAG5474912.1"/>
    </source>
</evidence>
<dbReference type="GeneID" id="94171580"/>
<comment type="caution">
    <text evidence="2">The sequence shown here is derived from an EMBL/GenBank/DDBJ whole genome shotgun (WGS) entry which is preliminary data.</text>
</comment>
<keyword evidence="1" id="KW-1133">Transmembrane helix</keyword>
<feature type="transmembrane region" description="Helical" evidence="1">
    <location>
        <begin position="79"/>
        <end position="105"/>
    </location>
</feature>
<keyword evidence="3" id="KW-1185">Reference proteome</keyword>
<sequence>MHFFRISVPLVCLLYHFIVVIITFVNFATFVRLEITSEKLRDAYLAFSVIEAVAYGACAGPLFVYAYKYSETPTARMGCLLCGIAIMFLLSSLPLLMIELIQFLFLGYQPRHPLDVIVFILHGVAATVGGCTSWFAYMHVVARGLQRWRGPERQIAEESENVFGKDVQLGLVKCFRRQSEAI</sequence>
<feature type="transmembrane region" description="Helical" evidence="1">
    <location>
        <begin position="117"/>
        <end position="137"/>
    </location>
</feature>
<reference evidence="2 3" key="1">
    <citation type="submission" date="2021-02" db="EMBL/GenBank/DDBJ databases">
        <title>Leishmania (Mundinia) enrietti genome sequencing and assembly.</title>
        <authorList>
            <person name="Almutairi H."/>
            <person name="Gatherer D."/>
        </authorList>
    </citation>
    <scope>NUCLEOTIDE SEQUENCE [LARGE SCALE GENOMIC DNA]</scope>
    <source>
        <strain evidence="2">CUR178</strain>
    </source>
</reference>
<name>A0A836G4C9_LEIEN</name>
<dbReference type="EMBL" id="JAFHKP010000028">
    <property type="protein sequence ID" value="KAG5474912.1"/>
    <property type="molecule type" value="Genomic_DNA"/>
</dbReference>
<feature type="transmembrane region" description="Helical" evidence="1">
    <location>
        <begin position="12"/>
        <end position="31"/>
    </location>
</feature>
<feature type="transmembrane region" description="Helical" evidence="1">
    <location>
        <begin position="43"/>
        <end position="67"/>
    </location>
</feature>
<dbReference type="Proteomes" id="UP000674179">
    <property type="component" value="Chromosome 28"/>
</dbReference>
<protein>
    <submittedName>
        <fullName evidence="2">Uncharacterized protein</fullName>
    </submittedName>
</protein>